<dbReference type="PANTHER" id="PTHR47926:SF436">
    <property type="entry name" value="PENTATRICOPEPTIDE REPEAT-CONTAINING PROTEIN ELI1, CHLOROPLASTIC-LIKE ISOFORM X2"/>
    <property type="match status" value="1"/>
</dbReference>
<protein>
    <recommendedName>
        <fullName evidence="4">Pentatricopeptide repeat-containing protein</fullName>
    </recommendedName>
</protein>
<dbReference type="FunFam" id="1.25.40.10:FF:000158">
    <property type="entry name" value="pentatricopeptide repeat-containing protein At2g33680"/>
    <property type="match status" value="1"/>
</dbReference>
<dbReference type="Pfam" id="PF01535">
    <property type="entry name" value="PPR"/>
    <property type="match status" value="2"/>
</dbReference>
<sequence length="260" mass="29351">MRVHKHCVRGVRGKSADEPVHMEYFNRMVMSGVQPDGVSFLGVLVGCSHAGMTSTARKVFDELESVYGVRHELKHYGCMADLVGRAGLIEEAMEMIGEMGMEGDKYVWGGVLGGCRIHGDVEVGEMAAMHLWEIKPDDSGVYSAMASMYANERRWGDVAKMRALMSHENVTKNAAFSSIQVDDRTLAYWVVAIERKHEQKLMSSEFFLFSDMFVLIGAHMQELRRIRFEIPGEVTMHNVRDAQWVHDNFKDAARSVVDEL</sequence>
<evidence type="ECO:0008006" key="4">
    <source>
        <dbReference type="Google" id="ProtNLM"/>
    </source>
</evidence>
<proteinExistence type="predicted"/>
<dbReference type="Gene3D" id="1.25.40.10">
    <property type="entry name" value="Tetratricopeptide repeat domain"/>
    <property type="match status" value="1"/>
</dbReference>
<comment type="caution">
    <text evidence="2">The sequence shown here is derived from an EMBL/GenBank/DDBJ whole genome shotgun (WGS) entry which is preliminary data.</text>
</comment>
<gene>
    <name evidence="2" type="ORF">J5N97_021475</name>
</gene>
<dbReference type="InterPro" id="IPR046848">
    <property type="entry name" value="E_motif"/>
</dbReference>
<evidence type="ECO:0000256" key="1">
    <source>
        <dbReference type="ARBA" id="ARBA00022737"/>
    </source>
</evidence>
<dbReference type="OrthoDB" id="185373at2759"/>
<dbReference type="InterPro" id="IPR046960">
    <property type="entry name" value="PPR_At4g14850-like_plant"/>
</dbReference>
<keyword evidence="1" id="KW-0677">Repeat</keyword>
<dbReference type="Proteomes" id="UP001085076">
    <property type="component" value="Miscellaneous, Linkage group lg05"/>
</dbReference>
<keyword evidence="3" id="KW-1185">Reference proteome</keyword>
<dbReference type="InterPro" id="IPR011990">
    <property type="entry name" value="TPR-like_helical_dom_sf"/>
</dbReference>
<evidence type="ECO:0000313" key="3">
    <source>
        <dbReference type="Proteomes" id="UP001085076"/>
    </source>
</evidence>
<dbReference type="PANTHER" id="PTHR47926">
    <property type="entry name" value="PENTATRICOPEPTIDE REPEAT-CONTAINING PROTEIN"/>
    <property type="match status" value="1"/>
</dbReference>
<reference evidence="2" key="1">
    <citation type="submission" date="2021-03" db="EMBL/GenBank/DDBJ databases">
        <authorList>
            <person name="Li Z."/>
            <person name="Yang C."/>
        </authorList>
    </citation>
    <scope>NUCLEOTIDE SEQUENCE</scope>
    <source>
        <strain evidence="2">Dzin_1.0</strain>
        <tissue evidence="2">Leaf</tissue>
    </source>
</reference>
<reference evidence="2" key="2">
    <citation type="journal article" date="2022" name="Hortic Res">
        <title>The genome of Dioscorea zingiberensis sheds light on the biosynthesis, origin and evolution of the medicinally important diosgenin saponins.</title>
        <authorList>
            <person name="Li Y."/>
            <person name="Tan C."/>
            <person name="Li Z."/>
            <person name="Guo J."/>
            <person name="Li S."/>
            <person name="Chen X."/>
            <person name="Wang C."/>
            <person name="Dai X."/>
            <person name="Yang H."/>
            <person name="Song W."/>
            <person name="Hou L."/>
            <person name="Xu J."/>
            <person name="Tong Z."/>
            <person name="Xu A."/>
            <person name="Yuan X."/>
            <person name="Wang W."/>
            <person name="Yang Q."/>
            <person name="Chen L."/>
            <person name="Sun Z."/>
            <person name="Wang K."/>
            <person name="Pan B."/>
            <person name="Chen J."/>
            <person name="Bao Y."/>
            <person name="Liu F."/>
            <person name="Qi X."/>
            <person name="Gang D.R."/>
            <person name="Wen J."/>
            <person name="Li J."/>
        </authorList>
    </citation>
    <scope>NUCLEOTIDE SEQUENCE</scope>
    <source>
        <strain evidence="2">Dzin_1.0</strain>
    </source>
</reference>
<dbReference type="GO" id="GO:0099402">
    <property type="term" value="P:plant organ development"/>
    <property type="evidence" value="ECO:0007669"/>
    <property type="project" value="UniProtKB-ARBA"/>
</dbReference>
<dbReference type="Pfam" id="PF20431">
    <property type="entry name" value="E_motif"/>
    <property type="match status" value="1"/>
</dbReference>
<organism evidence="2 3">
    <name type="scientific">Dioscorea zingiberensis</name>
    <dbReference type="NCBI Taxonomy" id="325984"/>
    <lineage>
        <taxon>Eukaryota</taxon>
        <taxon>Viridiplantae</taxon>
        <taxon>Streptophyta</taxon>
        <taxon>Embryophyta</taxon>
        <taxon>Tracheophyta</taxon>
        <taxon>Spermatophyta</taxon>
        <taxon>Magnoliopsida</taxon>
        <taxon>Liliopsida</taxon>
        <taxon>Dioscoreales</taxon>
        <taxon>Dioscoreaceae</taxon>
        <taxon>Dioscorea</taxon>
    </lineage>
</organism>
<dbReference type="EMBL" id="JAGGNH010000005">
    <property type="protein sequence ID" value="KAJ0973516.1"/>
    <property type="molecule type" value="Genomic_DNA"/>
</dbReference>
<dbReference type="InterPro" id="IPR002885">
    <property type="entry name" value="PPR_rpt"/>
</dbReference>
<dbReference type="AlphaFoldDB" id="A0A9D5HE96"/>
<evidence type="ECO:0000313" key="2">
    <source>
        <dbReference type="EMBL" id="KAJ0973516.1"/>
    </source>
</evidence>
<name>A0A9D5HE96_9LILI</name>
<accession>A0A9D5HE96</accession>
<dbReference type="GO" id="GO:0003723">
    <property type="term" value="F:RNA binding"/>
    <property type="evidence" value="ECO:0007669"/>
    <property type="project" value="InterPro"/>
</dbReference>
<dbReference type="GO" id="GO:0009451">
    <property type="term" value="P:RNA modification"/>
    <property type="evidence" value="ECO:0007669"/>
    <property type="project" value="InterPro"/>
</dbReference>